<keyword evidence="2" id="KW-1003">Cell membrane</keyword>
<evidence type="ECO:0000256" key="2">
    <source>
        <dbReference type="ARBA" id="ARBA00022475"/>
    </source>
</evidence>
<feature type="transmembrane region" description="Helical" evidence="8">
    <location>
        <begin position="289"/>
        <end position="310"/>
    </location>
</feature>
<protein>
    <submittedName>
        <fullName evidence="10">NADH/ubiquinone/plastoquinone (Complex I)</fullName>
    </submittedName>
</protein>
<comment type="subcellular location">
    <subcellularLocation>
        <location evidence="1">Cell membrane</location>
        <topology evidence="1">Multi-pass membrane protein</topology>
    </subcellularLocation>
    <subcellularLocation>
        <location evidence="7">Membrane</location>
        <topology evidence="7">Multi-pass membrane protein</topology>
    </subcellularLocation>
</comment>
<evidence type="ECO:0000313" key="11">
    <source>
        <dbReference type="Proteomes" id="UP000434044"/>
    </source>
</evidence>
<evidence type="ECO:0000256" key="3">
    <source>
        <dbReference type="ARBA" id="ARBA00022692"/>
    </source>
</evidence>
<dbReference type="AlphaFoldDB" id="A0A6N8EHA5"/>
<sequence length="589" mass="62334">MGNPDRRTGVWAMSGLLLAVVLVPLLLAPLVVHPAWRWLVLIAPLPALASLALLPPDATLELPWLLLGTALGLDETTWVFLLFTTLVWSLAAVPVVERLGTAAGTGRFRLLFLLALAGNLWLILAREPVGFYVGFAIMGLAAYGLILHPGGLMRRRAGRVYLAMTLIGELALFVALLLMAQTQGVTWSLPATSAPDGTVIALLLLGLGIKAGLMPLHPWLPLAYGAAPAPAAAVLSGAMSKVALLGWLRLLPLGQVALPEWGMLFVWLGLVSLLVALGVGLVQTDPRRVLAYSSISKAGLFVLLLGLLLLEPTLTPIGVGALTLYAAHHALVKSGLFLGLGLRDLDPARPLVRAGLILLALALAGAPLTSGALAKSVAKPVLVSPGWIWLDLALMLATVATMLLMARFVWLIWPAPGVDDGHRGALPMLRTSNDTQAPVGSQPAFPIWSLAAWILLLGLVAGFPFVLGEPSAWPTNAGAMLIAGLIAAPLALAIWRRAPGSGRRVRRRSLGDLVVLIEPILAAQLWTGRALFGRWNATVEAARAHLYSLGERVGSPPPDPERTLRAWPTAGWLWLGVTVLLLLLVLVAP</sequence>
<dbReference type="InterPro" id="IPR001750">
    <property type="entry name" value="ND/Mrp_TM"/>
</dbReference>
<evidence type="ECO:0000256" key="5">
    <source>
        <dbReference type="ARBA" id="ARBA00023002"/>
    </source>
</evidence>
<feature type="transmembrane region" description="Helical" evidence="8">
    <location>
        <begin position="199"/>
        <end position="220"/>
    </location>
</feature>
<feature type="transmembrane region" description="Helical" evidence="8">
    <location>
        <begin position="386"/>
        <end position="413"/>
    </location>
</feature>
<keyword evidence="6 8" id="KW-0472">Membrane</keyword>
<evidence type="ECO:0000256" key="6">
    <source>
        <dbReference type="ARBA" id="ARBA00023136"/>
    </source>
</evidence>
<reference evidence="10 11" key="1">
    <citation type="submission" date="2019-11" db="EMBL/GenBank/DDBJ databases">
        <title>Whole-genome sequence of the anaerobic purple sulfur bacterium Allochromatium palmeri DSM 15591.</title>
        <authorList>
            <person name="Kyndt J.A."/>
            <person name="Meyer T.E."/>
        </authorList>
    </citation>
    <scope>NUCLEOTIDE SEQUENCE [LARGE SCALE GENOMIC DNA]</scope>
    <source>
        <strain evidence="10 11">DSM 15591</strain>
    </source>
</reference>
<keyword evidence="11" id="KW-1185">Reference proteome</keyword>
<dbReference type="Proteomes" id="UP000434044">
    <property type="component" value="Unassembled WGS sequence"/>
</dbReference>
<dbReference type="PANTHER" id="PTHR42682:SF4">
    <property type="entry name" value="NADH-UBIQUINONE_PLASTOQUINONE"/>
    <property type="match status" value="1"/>
</dbReference>
<feature type="transmembrane region" description="Helical" evidence="8">
    <location>
        <begin position="38"/>
        <end position="56"/>
    </location>
</feature>
<feature type="transmembrane region" description="Helical" evidence="8">
    <location>
        <begin position="76"/>
        <end position="96"/>
    </location>
</feature>
<feature type="transmembrane region" description="Helical" evidence="8">
    <location>
        <begin position="354"/>
        <end position="374"/>
    </location>
</feature>
<dbReference type="GO" id="GO:0016491">
    <property type="term" value="F:oxidoreductase activity"/>
    <property type="evidence" value="ECO:0007669"/>
    <property type="project" value="UniProtKB-KW"/>
</dbReference>
<keyword evidence="4 8" id="KW-1133">Transmembrane helix</keyword>
<dbReference type="GO" id="GO:0008137">
    <property type="term" value="F:NADH dehydrogenase (ubiquinone) activity"/>
    <property type="evidence" value="ECO:0007669"/>
    <property type="project" value="InterPro"/>
</dbReference>
<feature type="transmembrane region" description="Helical" evidence="8">
    <location>
        <begin position="12"/>
        <end position="31"/>
    </location>
</feature>
<feature type="transmembrane region" description="Helical" evidence="8">
    <location>
        <begin position="232"/>
        <end position="250"/>
    </location>
</feature>
<organism evidence="10 11">
    <name type="scientific">Allochromatium palmeri</name>
    <dbReference type="NCBI Taxonomy" id="231048"/>
    <lineage>
        <taxon>Bacteria</taxon>
        <taxon>Pseudomonadati</taxon>
        <taxon>Pseudomonadota</taxon>
        <taxon>Gammaproteobacteria</taxon>
        <taxon>Chromatiales</taxon>
        <taxon>Chromatiaceae</taxon>
        <taxon>Allochromatium</taxon>
    </lineage>
</organism>
<gene>
    <name evidence="10" type="ORF">GJ668_12330</name>
</gene>
<keyword evidence="10" id="KW-0830">Ubiquinone</keyword>
<dbReference type="OrthoDB" id="9768329at2"/>
<keyword evidence="3 7" id="KW-0812">Transmembrane</keyword>
<feature type="transmembrane region" description="Helical" evidence="8">
    <location>
        <begin position="322"/>
        <end position="342"/>
    </location>
</feature>
<dbReference type="InterPro" id="IPR003918">
    <property type="entry name" value="NADH_UbQ_OxRdtase"/>
</dbReference>
<dbReference type="GO" id="GO:0042773">
    <property type="term" value="P:ATP synthesis coupled electron transport"/>
    <property type="evidence" value="ECO:0007669"/>
    <property type="project" value="InterPro"/>
</dbReference>
<dbReference type="GO" id="GO:0005886">
    <property type="term" value="C:plasma membrane"/>
    <property type="evidence" value="ECO:0007669"/>
    <property type="project" value="UniProtKB-SubCell"/>
</dbReference>
<dbReference type="InterPro" id="IPR052175">
    <property type="entry name" value="ComplexI-like_HydComp"/>
</dbReference>
<proteinExistence type="predicted"/>
<dbReference type="EMBL" id="WNKT01000026">
    <property type="protein sequence ID" value="MTW21877.1"/>
    <property type="molecule type" value="Genomic_DNA"/>
</dbReference>
<feature type="domain" description="NADH:quinone oxidoreductase/Mrp antiporter transmembrane" evidence="9">
    <location>
        <begin position="129"/>
        <end position="399"/>
    </location>
</feature>
<feature type="transmembrane region" description="Helical" evidence="8">
    <location>
        <begin position="130"/>
        <end position="148"/>
    </location>
</feature>
<feature type="transmembrane region" description="Helical" evidence="8">
    <location>
        <begin position="160"/>
        <end position="179"/>
    </location>
</feature>
<feature type="transmembrane region" description="Helical" evidence="8">
    <location>
        <begin position="571"/>
        <end position="588"/>
    </location>
</feature>
<feature type="transmembrane region" description="Helical" evidence="8">
    <location>
        <begin position="262"/>
        <end position="282"/>
    </location>
</feature>
<keyword evidence="5" id="KW-0560">Oxidoreductase</keyword>
<evidence type="ECO:0000259" key="9">
    <source>
        <dbReference type="Pfam" id="PF00361"/>
    </source>
</evidence>
<evidence type="ECO:0000256" key="7">
    <source>
        <dbReference type="RuleBase" id="RU000320"/>
    </source>
</evidence>
<evidence type="ECO:0000313" key="10">
    <source>
        <dbReference type="EMBL" id="MTW21877.1"/>
    </source>
</evidence>
<evidence type="ECO:0000256" key="4">
    <source>
        <dbReference type="ARBA" id="ARBA00022989"/>
    </source>
</evidence>
<dbReference type="Pfam" id="PF00361">
    <property type="entry name" value="Proton_antipo_M"/>
    <property type="match status" value="1"/>
</dbReference>
<name>A0A6N8EHA5_9GAMM</name>
<comment type="caution">
    <text evidence="10">The sequence shown here is derived from an EMBL/GenBank/DDBJ whole genome shotgun (WGS) entry which is preliminary data.</text>
</comment>
<dbReference type="PRINTS" id="PR01437">
    <property type="entry name" value="NUOXDRDTASE4"/>
</dbReference>
<evidence type="ECO:0000256" key="8">
    <source>
        <dbReference type="SAM" id="Phobius"/>
    </source>
</evidence>
<feature type="transmembrane region" description="Helical" evidence="8">
    <location>
        <begin position="479"/>
        <end position="498"/>
    </location>
</feature>
<accession>A0A6N8EHA5</accession>
<feature type="transmembrane region" description="Helical" evidence="8">
    <location>
        <begin position="108"/>
        <end position="124"/>
    </location>
</feature>
<evidence type="ECO:0000256" key="1">
    <source>
        <dbReference type="ARBA" id="ARBA00004651"/>
    </source>
</evidence>
<feature type="transmembrane region" description="Helical" evidence="8">
    <location>
        <begin position="447"/>
        <end position="467"/>
    </location>
</feature>
<dbReference type="PANTHER" id="PTHR42682">
    <property type="entry name" value="HYDROGENASE-4 COMPONENT F"/>
    <property type="match status" value="1"/>
</dbReference>